<dbReference type="RefSeq" id="WP_188853450.1">
    <property type="nucleotide sequence ID" value="NZ_BMJJ01000009.1"/>
</dbReference>
<reference evidence="13" key="1">
    <citation type="journal article" date="2014" name="Int. J. Syst. Evol. Microbiol.">
        <title>Complete genome sequence of Corynebacterium casei LMG S-19264T (=DSM 44701T), isolated from a smear-ripened cheese.</title>
        <authorList>
            <consortium name="US DOE Joint Genome Institute (JGI-PGF)"/>
            <person name="Walter F."/>
            <person name="Albersmeier A."/>
            <person name="Kalinowski J."/>
            <person name="Ruckert C."/>
        </authorList>
    </citation>
    <scope>NUCLEOTIDE SEQUENCE</scope>
    <source>
        <strain evidence="13">CGMCC 1.15493</strain>
    </source>
</reference>
<evidence type="ECO:0000256" key="6">
    <source>
        <dbReference type="ARBA" id="ARBA00022801"/>
    </source>
</evidence>
<dbReference type="Gene3D" id="3.30.1380.10">
    <property type="match status" value="1"/>
</dbReference>
<keyword evidence="14" id="KW-1185">Reference proteome</keyword>
<evidence type="ECO:0000256" key="2">
    <source>
        <dbReference type="ARBA" id="ARBA00004776"/>
    </source>
</evidence>
<keyword evidence="3" id="KW-0645">Protease</keyword>
<dbReference type="InterPro" id="IPR009045">
    <property type="entry name" value="Zn_M74/Hedgehog-like"/>
</dbReference>
<dbReference type="Pfam" id="PF05951">
    <property type="entry name" value="Peptidase_M15_2"/>
    <property type="match status" value="1"/>
</dbReference>
<dbReference type="GO" id="GO:0046872">
    <property type="term" value="F:metal ion binding"/>
    <property type="evidence" value="ECO:0007669"/>
    <property type="project" value="UniProtKB-KW"/>
</dbReference>
<keyword evidence="6" id="KW-0378">Hydrolase</keyword>
<dbReference type="CDD" id="cd14844">
    <property type="entry name" value="Zn-DD-carboxypeptidase_like"/>
    <property type="match status" value="1"/>
</dbReference>
<evidence type="ECO:0000256" key="3">
    <source>
        <dbReference type="ARBA" id="ARBA00022670"/>
    </source>
</evidence>
<reference evidence="13" key="2">
    <citation type="submission" date="2020-09" db="EMBL/GenBank/DDBJ databases">
        <authorList>
            <person name="Sun Q."/>
            <person name="Zhou Y."/>
        </authorList>
    </citation>
    <scope>NUCLEOTIDE SEQUENCE</scope>
    <source>
        <strain evidence="13">CGMCC 1.15493</strain>
    </source>
</reference>
<dbReference type="InterPro" id="IPR010275">
    <property type="entry name" value="MepK"/>
</dbReference>
<dbReference type="SUPFAM" id="SSF55166">
    <property type="entry name" value="Hedgehog/DD-peptidase"/>
    <property type="match status" value="1"/>
</dbReference>
<name>A0A916Y4K1_9HYPH</name>
<dbReference type="PANTHER" id="PTHR37425:SF1">
    <property type="entry name" value="OUTER MEMBRANE PROTEIN"/>
    <property type="match status" value="1"/>
</dbReference>
<dbReference type="GO" id="GO:0071555">
    <property type="term" value="P:cell wall organization"/>
    <property type="evidence" value="ECO:0007669"/>
    <property type="project" value="UniProtKB-KW"/>
</dbReference>
<evidence type="ECO:0000256" key="4">
    <source>
        <dbReference type="ARBA" id="ARBA00022723"/>
    </source>
</evidence>
<comment type="pathway">
    <text evidence="2">Cell wall biogenesis; cell wall polysaccharide biosynthesis.</text>
</comment>
<evidence type="ECO:0000313" key="14">
    <source>
        <dbReference type="Proteomes" id="UP000613160"/>
    </source>
</evidence>
<keyword evidence="7" id="KW-0862">Zinc</keyword>
<evidence type="ECO:0000256" key="5">
    <source>
        <dbReference type="ARBA" id="ARBA00022729"/>
    </source>
</evidence>
<dbReference type="GO" id="GO:0006508">
    <property type="term" value="P:proteolysis"/>
    <property type="evidence" value="ECO:0007669"/>
    <property type="project" value="UniProtKB-KW"/>
</dbReference>
<comment type="cofactor">
    <cofactor evidence="1">
        <name>Zn(2+)</name>
        <dbReference type="ChEBI" id="CHEBI:29105"/>
    </cofactor>
</comment>
<keyword evidence="5" id="KW-0732">Signal</keyword>
<sequence length="603" mass="62835">MTDVVGRAVFRVASTAALCALVLGAGSVSTRAETRTLKFYNLHTKEKASIVYKTNGRYSADGLKKINWFLRDWRKAKPTTMDTRLLDLIWEAYRQSGSRDYINVICGYRSPATNNMLRSRSSGVAKESQHTAGRALDFFIPDVPLKKMREIGLKMQVGGVGYYPRSGSPFVHFDVGNARHWPRMSRKELVAVFPKGNTVHVPSDGKPLPGYEQALASYKARKGSSAIQVANASASSRSSGGGKTLFAALFGGGADEEDDVADAETAPAARAAAAPAQRPAAAVPARTIKPVPAAEVAVAAMVPSTRPNLLAAGVPLPIRDTFDTSVPTPPAQIGDAAPTEAPATEVASLDLSRIPLPHAAPGRSAVLAPTANAAPDEISSLVAQLEDVPMARDSVAGAPSQLAYAVPMPRQRPAFDSVLRENGTAVAAVPAAAPLPSEAVRVANVEAVKRIVDAPATQPTAVTAAAVPAPAAKSTSKPAAPLLLAAFEAPKPSRSVAAIAKLDAPAGKTGRLSRTAAAGQKQPQPAPTVVQAAIQSRIELASLVSDPAERAAAAVAQKPNADVLVRDVPTSVFTAGFTAKPLAEVRNHFAGSAVNFLPVAKFR</sequence>
<evidence type="ECO:0000256" key="8">
    <source>
        <dbReference type="ARBA" id="ARBA00023049"/>
    </source>
</evidence>
<gene>
    <name evidence="13" type="ORF">GCM10011335_36810</name>
</gene>
<dbReference type="GO" id="GO:0008237">
    <property type="term" value="F:metallopeptidase activity"/>
    <property type="evidence" value="ECO:0007669"/>
    <property type="project" value="UniProtKB-KW"/>
</dbReference>
<accession>A0A916Y4K1</accession>
<evidence type="ECO:0000256" key="9">
    <source>
        <dbReference type="ARBA" id="ARBA00023316"/>
    </source>
</evidence>
<evidence type="ECO:0000256" key="12">
    <source>
        <dbReference type="SAM" id="MobiDB-lite"/>
    </source>
</evidence>
<evidence type="ECO:0000256" key="1">
    <source>
        <dbReference type="ARBA" id="ARBA00001947"/>
    </source>
</evidence>
<dbReference type="AlphaFoldDB" id="A0A916Y4K1"/>
<comment type="similarity">
    <text evidence="10">Belongs to the peptidase M15 family.</text>
</comment>
<keyword evidence="9" id="KW-0961">Cell wall biogenesis/degradation</keyword>
<evidence type="ECO:0000256" key="11">
    <source>
        <dbReference type="ARBA" id="ARBA00093666"/>
    </source>
</evidence>
<feature type="compositionally biased region" description="Low complexity" evidence="12">
    <location>
        <begin position="263"/>
        <end position="283"/>
    </location>
</feature>
<dbReference type="EMBL" id="BMJJ01000009">
    <property type="protein sequence ID" value="GGD30382.1"/>
    <property type="molecule type" value="Genomic_DNA"/>
</dbReference>
<dbReference type="Proteomes" id="UP000613160">
    <property type="component" value="Unassembled WGS sequence"/>
</dbReference>
<evidence type="ECO:0000256" key="7">
    <source>
        <dbReference type="ARBA" id="ARBA00022833"/>
    </source>
</evidence>
<keyword evidence="8" id="KW-0482">Metalloprotease</keyword>
<evidence type="ECO:0000313" key="13">
    <source>
        <dbReference type="EMBL" id="GGD30382.1"/>
    </source>
</evidence>
<protein>
    <recommendedName>
        <fullName evidence="11">Murein endopeptidase K</fullName>
    </recommendedName>
</protein>
<feature type="region of interest" description="Disordered" evidence="12">
    <location>
        <begin position="258"/>
        <end position="283"/>
    </location>
</feature>
<comment type="caution">
    <text evidence="13">The sequence shown here is derived from an EMBL/GenBank/DDBJ whole genome shotgun (WGS) entry which is preliminary data.</text>
</comment>
<proteinExistence type="inferred from homology"/>
<keyword evidence="4" id="KW-0479">Metal-binding</keyword>
<dbReference type="PANTHER" id="PTHR37425">
    <property type="match status" value="1"/>
</dbReference>
<evidence type="ECO:0000256" key="10">
    <source>
        <dbReference type="ARBA" id="ARBA00093448"/>
    </source>
</evidence>
<organism evidence="13 14">
    <name type="scientific">Aureimonas glaciei</name>
    <dbReference type="NCBI Taxonomy" id="1776957"/>
    <lineage>
        <taxon>Bacteria</taxon>
        <taxon>Pseudomonadati</taxon>
        <taxon>Pseudomonadota</taxon>
        <taxon>Alphaproteobacteria</taxon>
        <taxon>Hyphomicrobiales</taxon>
        <taxon>Aurantimonadaceae</taxon>
        <taxon>Aureimonas</taxon>
    </lineage>
</organism>